<proteinExistence type="predicted"/>
<sequence length="214" mass="24527">MKTLLSALQYQQQQLLQLQLQANKLFSAFVILMLSTVLLQLVLSMIKSVLSREVYHTSDRNSADSIPLDSPPYIHHMPLVHHLILKPWQLKLNKSQDLDDGENSVNANVQFSSLLQALYASMDQYLQGLFVLANDPATEVQKLNIDDIRFFANIAYVDEDDSLNDAEDDESLPDRDQGSSTRKTRKTHQELSKIIYIYIEREKRLMLSSSTFPK</sequence>
<comment type="caution">
    <text evidence="3">The sequence shown here is derived from an EMBL/GenBank/DDBJ whole genome shotgun (WGS) entry which is preliminary data.</text>
</comment>
<name>A0AAD9ZUR2_9ROSI</name>
<dbReference type="EMBL" id="JANJYJ010000008">
    <property type="protein sequence ID" value="KAK3193374.1"/>
    <property type="molecule type" value="Genomic_DNA"/>
</dbReference>
<feature type="non-terminal residue" evidence="3">
    <location>
        <position position="214"/>
    </location>
</feature>
<dbReference type="Proteomes" id="UP001281410">
    <property type="component" value="Unassembled WGS sequence"/>
</dbReference>
<keyword evidence="4" id="KW-1185">Reference proteome</keyword>
<evidence type="ECO:0000313" key="4">
    <source>
        <dbReference type="Proteomes" id="UP001281410"/>
    </source>
</evidence>
<feature type="region of interest" description="Disordered" evidence="1">
    <location>
        <begin position="162"/>
        <end position="186"/>
    </location>
</feature>
<dbReference type="AlphaFoldDB" id="A0AAD9ZUR2"/>
<accession>A0AAD9ZUR2</accession>
<keyword evidence="2" id="KW-0472">Membrane</keyword>
<keyword evidence="2" id="KW-1133">Transmembrane helix</keyword>
<organism evidence="3 4">
    <name type="scientific">Dipteronia sinensis</name>
    <dbReference type="NCBI Taxonomy" id="43782"/>
    <lineage>
        <taxon>Eukaryota</taxon>
        <taxon>Viridiplantae</taxon>
        <taxon>Streptophyta</taxon>
        <taxon>Embryophyta</taxon>
        <taxon>Tracheophyta</taxon>
        <taxon>Spermatophyta</taxon>
        <taxon>Magnoliopsida</taxon>
        <taxon>eudicotyledons</taxon>
        <taxon>Gunneridae</taxon>
        <taxon>Pentapetalae</taxon>
        <taxon>rosids</taxon>
        <taxon>malvids</taxon>
        <taxon>Sapindales</taxon>
        <taxon>Sapindaceae</taxon>
        <taxon>Hippocastanoideae</taxon>
        <taxon>Acereae</taxon>
        <taxon>Dipteronia</taxon>
    </lineage>
</organism>
<gene>
    <name evidence="3" type="ORF">Dsin_024684</name>
</gene>
<feature type="compositionally biased region" description="Acidic residues" evidence="1">
    <location>
        <begin position="162"/>
        <end position="171"/>
    </location>
</feature>
<evidence type="ECO:0000256" key="1">
    <source>
        <dbReference type="SAM" id="MobiDB-lite"/>
    </source>
</evidence>
<feature type="transmembrane region" description="Helical" evidence="2">
    <location>
        <begin position="25"/>
        <end position="46"/>
    </location>
</feature>
<reference evidence="3" key="1">
    <citation type="journal article" date="2023" name="Plant J.">
        <title>Genome sequences and population genomics provide insights into the demographic history, inbreeding, and mutation load of two 'living fossil' tree species of Dipteronia.</title>
        <authorList>
            <person name="Feng Y."/>
            <person name="Comes H.P."/>
            <person name="Chen J."/>
            <person name="Zhu S."/>
            <person name="Lu R."/>
            <person name="Zhang X."/>
            <person name="Li P."/>
            <person name="Qiu J."/>
            <person name="Olsen K.M."/>
            <person name="Qiu Y."/>
        </authorList>
    </citation>
    <scope>NUCLEOTIDE SEQUENCE</scope>
    <source>
        <strain evidence="3">NBL</strain>
    </source>
</reference>
<keyword evidence="2" id="KW-0812">Transmembrane</keyword>
<evidence type="ECO:0000313" key="3">
    <source>
        <dbReference type="EMBL" id="KAK3193374.1"/>
    </source>
</evidence>
<evidence type="ECO:0000256" key="2">
    <source>
        <dbReference type="SAM" id="Phobius"/>
    </source>
</evidence>
<protein>
    <submittedName>
        <fullName evidence="3">Uncharacterized protein</fullName>
    </submittedName>
</protein>